<feature type="domain" description="DUF3658" evidence="2">
    <location>
        <begin position="239"/>
        <end position="346"/>
    </location>
</feature>
<name>A0ABV6DVU5_9BACL</name>
<dbReference type="InterPro" id="IPR014973">
    <property type="entry name" value="DUF1835"/>
</dbReference>
<organism evidence="3 4">
    <name type="scientific">Paenibacillus chartarius</name>
    <dbReference type="NCBI Taxonomy" id="747481"/>
    <lineage>
        <taxon>Bacteria</taxon>
        <taxon>Bacillati</taxon>
        <taxon>Bacillota</taxon>
        <taxon>Bacilli</taxon>
        <taxon>Bacillales</taxon>
        <taxon>Paenibacillaceae</taxon>
        <taxon>Paenibacillus</taxon>
    </lineage>
</organism>
<dbReference type="EMBL" id="JBHLWN010000124">
    <property type="protein sequence ID" value="MFC0216687.1"/>
    <property type="molecule type" value="Genomic_DNA"/>
</dbReference>
<reference evidence="3 4" key="1">
    <citation type="submission" date="2024-09" db="EMBL/GenBank/DDBJ databases">
        <authorList>
            <person name="Sun Q."/>
            <person name="Mori K."/>
        </authorList>
    </citation>
    <scope>NUCLEOTIDE SEQUENCE [LARGE SCALE GENOMIC DNA]</scope>
    <source>
        <strain evidence="3 4">CCM 7759</strain>
    </source>
</reference>
<dbReference type="Pfam" id="PF12395">
    <property type="entry name" value="DUF3658"/>
    <property type="match status" value="1"/>
</dbReference>
<dbReference type="Proteomes" id="UP001589776">
    <property type="component" value="Unassembled WGS sequence"/>
</dbReference>
<proteinExistence type="predicted"/>
<evidence type="ECO:0000259" key="2">
    <source>
        <dbReference type="Pfam" id="PF12395"/>
    </source>
</evidence>
<evidence type="ECO:0000313" key="4">
    <source>
        <dbReference type="Proteomes" id="UP001589776"/>
    </source>
</evidence>
<feature type="domain" description="DUF1835" evidence="1">
    <location>
        <begin position="75"/>
        <end position="187"/>
    </location>
</feature>
<protein>
    <submittedName>
        <fullName evidence="3">DUF1835 domain-containing protein</fullName>
    </submittedName>
</protein>
<dbReference type="Pfam" id="PF08874">
    <property type="entry name" value="DUF1835"/>
    <property type="match status" value="1"/>
</dbReference>
<evidence type="ECO:0000313" key="3">
    <source>
        <dbReference type="EMBL" id="MFC0216687.1"/>
    </source>
</evidence>
<sequence length="358" mass="41165">MNPQDMQAITHALDRLGESQLKPYLKFILAAIKRMKEREVPLEESAAELTRLYDQLMRLQSNLTAWDPDPACTHVHIVVGESFAGSMKQALKALGRTETHKLIVLRENYAIGPLGDLDSPEGRKVRYDWFRDNIALENEAYTSLEVEYEKLSLKLERIPEHAEVVLWTCSNASEQAGIRHALHLLRMHGKQNPISLRDACAVSEELYNRPDAYIDYRHSGELPPDKLKEAMVRLDGKGRLGPAELMRLEQEWQDITEQAGTLRIWQNGVVFDVPAHYYDAYLLESLDKVPPSAEDDGFLRATRLIGEAIGHCEQYVGDLFFEYRLRELIYEGILEIKGVPAAMRYYSIRRKRRMDILQ</sequence>
<comment type="caution">
    <text evidence="3">The sequence shown here is derived from an EMBL/GenBank/DDBJ whole genome shotgun (WGS) entry which is preliminary data.</text>
</comment>
<dbReference type="InterPro" id="IPR022123">
    <property type="entry name" value="DUF3658"/>
</dbReference>
<accession>A0ABV6DVU5</accession>
<keyword evidence="4" id="KW-1185">Reference proteome</keyword>
<dbReference type="RefSeq" id="WP_377475109.1">
    <property type="nucleotide sequence ID" value="NZ_JBHLWN010000124.1"/>
</dbReference>
<gene>
    <name evidence="3" type="ORF">ACFFK0_30270</name>
</gene>
<evidence type="ECO:0000259" key="1">
    <source>
        <dbReference type="Pfam" id="PF08874"/>
    </source>
</evidence>